<organism evidence="3 4">
    <name type="scientific">Hypericibacter terrae</name>
    <dbReference type="NCBI Taxonomy" id="2602015"/>
    <lineage>
        <taxon>Bacteria</taxon>
        <taxon>Pseudomonadati</taxon>
        <taxon>Pseudomonadota</taxon>
        <taxon>Alphaproteobacteria</taxon>
        <taxon>Rhodospirillales</taxon>
        <taxon>Dongiaceae</taxon>
        <taxon>Hypericibacter</taxon>
    </lineage>
</organism>
<evidence type="ECO:0000313" key="3">
    <source>
        <dbReference type="EMBL" id="QEX19951.1"/>
    </source>
</evidence>
<proteinExistence type="inferred from homology"/>
<dbReference type="EMBL" id="CP042906">
    <property type="protein sequence ID" value="QEX19951.1"/>
    <property type="molecule type" value="Genomic_DNA"/>
</dbReference>
<dbReference type="AlphaFoldDB" id="A0A5J6MRW2"/>
<keyword evidence="1" id="KW-1277">Toxin-antitoxin system</keyword>
<dbReference type="InterPro" id="IPR010985">
    <property type="entry name" value="Ribbon_hlx_hlx"/>
</dbReference>
<name>A0A5J6MRW2_9PROT</name>
<dbReference type="OrthoDB" id="7569726at2"/>
<dbReference type="PANTHER" id="PTHR35401:SF2">
    <property type="entry name" value="ABC-TYPE TRANSPORT SYSTEM"/>
    <property type="match status" value="1"/>
</dbReference>
<dbReference type="SUPFAM" id="SSF47598">
    <property type="entry name" value="Ribbon-helix-helix"/>
    <property type="match status" value="1"/>
</dbReference>
<dbReference type="Gene3D" id="1.20.5.780">
    <property type="entry name" value="Single helix bin"/>
    <property type="match status" value="1"/>
</dbReference>
<comment type="similarity">
    <text evidence="2">Belongs to the TacA antitoxin family.</text>
</comment>
<dbReference type="InterPro" id="IPR014795">
    <property type="entry name" value="TacA_1-like"/>
</dbReference>
<accession>A0A5J6MRW2</accession>
<evidence type="ECO:0000256" key="2">
    <source>
        <dbReference type="ARBA" id="ARBA00049988"/>
    </source>
</evidence>
<keyword evidence="4" id="KW-1185">Reference proteome</keyword>
<dbReference type="Proteomes" id="UP000326202">
    <property type="component" value="Chromosome"/>
</dbReference>
<evidence type="ECO:0000256" key="1">
    <source>
        <dbReference type="ARBA" id="ARBA00022649"/>
    </source>
</evidence>
<dbReference type="PANTHER" id="PTHR35401">
    <property type="entry name" value="COPG FAMILY HELIX-TURN-HELIX PROTEIN-RELATED-RELATED"/>
    <property type="match status" value="1"/>
</dbReference>
<protein>
    <recommendedName>
        <fullName evidence="5">DUF1778 domain-containing protein</fullName>
    </recommendedName>
</protein>
<evidence type="ECO:0000313" key="4">
    <source>
        <dbReference type="Proteomes" id="UP000326202"/>
    </source>
</evidence>
<dbReference type="GO" id="GO:0006355">
    <property type="term" value="P:regulation of DNA-templated transcription"/>
    <property type="evidence" value="ECO:0007669"/>
    <property type="project" value="InterPro"/>
</dbReference>
<sequence length="98" mass="11593">MTTTVKRNRRLREERLGFRVDEPTKALIERAAQLERRKLTDFCMTALTEAARRTIAAHETIMLSERDRTVFFDTLVNPPAPSERLQRAFAEHRRRIVR</sequence>
<dbReference type="Pfam" id="PF08681">
    <property type="entry name" value="TacA1"/>
    <property type="match status" value="1"/>
</dbReference>
<gene>
    <name evidence="3" type="ORF">FRZ44_52660</name>
</gene>
<reference evidence="3 4" key="1">
    <citation type="submission" date="2019-08" db="EMBL/GenBank/DDBJ databases">
        <title>Hyperibacter terrae gen. nov., sp. nov. and Hyperibacter viscosus sp. nov., two new members in the family Rhodospirillaceae isolated from the rhizosphere of Hypericum perforatum.</title>
        <authorList>
            <person name="Noviana Z."/>
        </authorList>
    </citation>
    <scope>NUCLEOTIDE SEQUENCE [LARGE SCALE GENOMIC DNA]</scope>
    <source>
        <strain evidence="3 4">R5913</strain>
    </source>
</reference>
<evidence type="ECO:0008006" key="5">
    <source>
        <dbReference type="Google" id="ProtNLM"/>
    </source>
</evidence>
<dbReference type="KEGG" id="htq:FRZ44_52660"/>
<dbReference type="RefSeq" id="WP_151179965.1">
    <property type="nucleotide sequence ID" value="NZ_CP042906.1"/>
</dbReference>